<gene>
    <name evidence="5" type="ORF">M6B38_287145</name>
</gene>
<dbReference type="InterPro" id="IPR002885">
    <property type="entry name" value="PPR_rpt"/>
</dbReference>
<dbReference type="GO" id="GO:0003729">
    <property type="term" value="F:mRNA binding"/>
    <property type="evidence" value="ECO:0007669"/>
    <property type="project" value="TreeGrafter"/>
</dbReference>
<dbReference type="PANTHER" id="PTHR47933">
    <property type="entry name" value="PENTATRICOPEPTIDE REPEAT-CONTAINING PROTEIN 1, MITOCHONDRIAL"/>
    <property type="match status" value="1"/>
</dbReference>
<evidence type="ECO:0000256" key="3">
    <source>
        <dbReference type="SAM" id="MobiDB-lite"/>
    </source>
</evidence>
<dbReference type="Proteomes" id="UP001140949">
    <property type="component" value="Unassembled WGS sequence"/>
</dbReference>
<evidence type="ECO:0000313" key="6">
    <source>
        <dbReference type="Proteomes" id="UP001140949"/>
    </source>
</evidence>
<comment type="caution">
    <text evidence="5">The sequence shown here is derived from an EMBL/GenBank/DDBJ whole genome shotgun (WGS) entry which is preliminary data.</text>
</comment>
<evidence type="ECO:0000256" key="2">
    <source>
        <dbReference type="PROSITE-ProRule" id="PRU00708"/>
    </source>
</evidence>
<proteinExistence type="predicted"/>
<protein>
    <submittedName>
        <fullName evidence="5">Pentatricopeptide repeat-containing protein, mitochondrial</fullName>
    </submittedName>
</protein>
<dbReference type="InterPro" id="IPR051240">
    <property type="entry name" value="Mito_RNA-Proc/Resp"/>
</dbReference>
<feature type="compositionally biased region" description="Low complexity" evidence="3">
    <location>
        <begin position="13"/>
        <end position="31"/>
    </location>
</feature>
<reference evidence="5" key="1">
    <citation type="journal article" date="2023" name="GigaByte">
        <title>Genome assembly of the bearded iris, Iris pallida Lam.</title>
        <authorList>
            <person name="Bruccoleri R.E."/>
            <person name="Oakeley E.J."/>
            <person name="Faust A.M.E."/>
            <person name="Altorfer M."/>
            <person name="Dessus-Babus S."/>
            <person name="Burckhardt D."/>
            <person name="Oertli M."/>
            <person name="Naumann U."/>
            <person name="Petersen F."/>
            <person name="Wong J."/>
        </authorList>
    </citation>
    <scope>NUCLEOTIDE SEQUENCE</scope>
    <source>
        <strain evidence="5">GSM-AAB239-AS_SAM_17_03QT</strain>
    </source>
</reference>
<dbReference type="PROSITE" id="PS51375">
    <property type="entry name" value="PPR"/>
    <property type="match status" value="2"/>
</dbReference>
<dbReference type="NCBIfam" id="TIGR00756">
    <property type="entry name" value="PPR"/>
    <property type="match status" value="1"/>
</dbReference>
<accession>A0AAX6HXG2</accession>
<keyword evidence="4" id="KW-0812">Transmembrane</keyword>
<organism evidence="5 6">
    <name type="scientific">Iris pallida</name>
    <name type="common">Sweet iris</name>
    <dbReference type="NCBI Taxonomy" id="29817"/>
    <lineage>
        <taxon>Eukaryota</taxon>
        <taxon>Viridiplantae</taxon>
        <taxon>Streptophyta</taxon>
        <taxon>Embryophyta</taxon>
        <taxon>Tracheophyta</taxon>
        <taxon>Spermatophyta</taxon>
        <taxon>Magnoliopsida</taxon>
        <taxon>Liliopsida</taxon>
        <taxon>Asparagales</taxon>
        <taxon>Iridaceae</taxon>
        <taxon>Iridoideae</taxon>
        <taxon>Irideae</taxon>
        <taxon>Iris</taxon>
    </lineage>
</organism>
<dbReference type="InterPro" id="IPR011990">
    <property type="entry name" value="TPR-like_helical_dom_sf"/>
</dbReference>
<evidence type="ECO:0000256" key="1">
    <source>
        <dbReference type="ARBA" id="ARBA00022737"/>
    </source>
</evidence>
<feature type="compositionally biased region" description="Basic residues" evidence="3">
    <location>
        <begin position="1"/>
        <end position="12"/>
    </location>
</feature>
<sequence length="496" mass="55129">MSSHHHHQRKRSTSPLPAAAATTSSKRAAPSFPSYLDFPELPPKIRHLCQLLHSTPPNSLEAALSSSSQALTLTLTPADVESVLKLSYSLPSPAVKFFRWAGARLGPSLLTPYSWNLAVDLLGRNRLFDAMWDCVRSMRSLSLLSLATFASLFSSLAAAGRFDDALKAFDDMPSLYALPNDTPALNSLLSALCREANPAVALDVLESRRRAVSPDADTYAILLEGWEAQDDPDPRAARRTFDDMTHRLGWDPANVPAYDSFLNALLKAHDLDGVVKYVRIMTEKRCYPGMKFFRNAMAAFAAEKDAKGAAPVWDALVGRNGCFPDRKMYNEMIALQCGARQAEAAQKYLDEMVTYGVFPDAEAYDVLLELLLGGRSPREAEAASVFKEMLRNELVPSRRNCESAVKVFADSDYWDVAMMAWRCMVENGYPAEDSSNALVEKLIRFNMLPEACRLAEDMIDKRVKLSSASLSKLRTSLTKLGKGSLYDHIFRKWKIH</sequence>
<dbReference type="PANTHER" id="PTHR47933:SF14">
    <property type="entry name" value="PENTATRICOPEPTIDE REPEAT (PPR) SUPERFAMILY PROTEIN"/>
    <property type="match status" value="1"/>
</dbReference>
<dbReference type="EMBL" id="JANAVB010006199">
    <property type="protein sequence ID" value="KAJ6845478.1"/>
    <property type="molecule type" value="Genomic_DNA"/>
</dbReference>
<feature type="transmembrane region" description="Helical" evidence="4">
    <location>
        <begin position="141"/>
        <end position="162"/>
    </location>
</feature>
<keyword evidence="1" id="KW-0677">Repeat</keyword>
<dbReference type="Pfam" id="PF01535">
    <property type="entry name" value="PPR"/>
    <property type="match status" value="2"/>
</dbReference>
<evidence type="ECO:0000256" key="4">
    <source>
        <dbReference type="SAM" id="Phobius"/>
    </source>
</evidence>
<name>A0AAX6HXG2_IRIPA</name>
<keyword evidence="4" id="KW-0472">Membrane</keyword>
<dbReference type="Gene3D" id="1.25.40.10">
    <property type="entry name" value="Tetratricopeptide repeat domain"/>
    <property type="match status" value="3"/>
</dbReference>
<reference evidence="5" key="2">
    <citation type="submission" date="2023-04" db="EMBL/GenBank/DDBJ databases">
        <authorList>
            <person name="Bruccoleri R.E."/>
            <person name="Oakeley E.J."/>
            <person name="Faust A.-M."/>
            <person name="Dessus-Babus S."/>
            <person name="Altorfer M."/>
            <person name="Burckhardt D."/>
            <person name="Oertli M."/>
            <person name="Naumann U."/>
            <person name="Petersen F."/>
            <person name="Wong J."/>
        </authorList>
    </citation>
    <scope>NUCLEOTIDE SEQUENCE</scope>
    <source>
        <strain evidence="5">GSM-AAB239-AS_SAM_17_03QT</strain>
        <tissue evidence="5">Leaf</tissue>
    </source>
</reference>
<dbReference type="AlphaFoldDB" id="A0AAX6HXG2"/>
<evidence type="ECO:0000313" key="5">
    <source>
        <dbReference type="EMBL" id="KAJ6845478.1"/>
    </source>
</evidence>
<feature type="repeat" description="PPR" evidence="2">
    <location>
        <begin position="145"/>
        <end position="179"/>
    </location>
</feature>
<keyword evidence="4" id="KW-1133">Transmembrane helix</keyword>
<feature type="repeat" description="PPR" evidence="2">
    <location>
        <begin position="325"/>
        <end position="359"/>
    </location>
</feature>
<keyword evidence="6" id="KW-1185">Reference proteome</keyword>
<feature type="region of interest" description="Disordered" evidence="3">
    <location>
        <begin position="1"/>
        <end position="31"/>
    </location>
</feature>